<evidence type="ECO:0000313" key="5">
    <source>
        <dbReference type="EMBL" id="MCX2719746.1"/>
    </source>
</evidence>
<protein>
    <submittedName>
        <fullName evidence="5">DegT/DnrJ/EryC1/StrS family aminotransferase</fullName>
    </submittedName>
</protein>
<sequence length="396" mass="43903">MPGFELFGDMERREVQKVLDSGVLMRYGFDGMRNGQWKARELEKALAERMQTRHAQLVSSGTAALTVAMASAGVGAGDEVILPTFTFVASFEAVLALGAVPVLANIDDTLTLNPESVRQAINPRTKVIMPVHMCGSMADLGALSEIAREHNLLLIEDACQAIGGSYAGKPLGSIGDLGCFSFDYVKTITCGEGGALITNNETYYRHADHFSDHGHDHKGSDRGAEGHPFLGYNYRISELNAAVGVAQIKRLDSFLEIQEQNYRILEEAIRDIPTVSLRRVPQSGIQNYSFLNFFMDTGAMARKAHKALLEAGVDGCFYWFDNNWHYHRKWEHLKNQVSLGKLPQEVQDRLSGMEDQDFSLSDQWMGKAISVLIKIGWSENEVTTRASRLQKVLKGL</sequence>
<comment type="caution">
    <text evidence="5">The sequence shown here is derived from an EMBL/GenBank/DDBJ whole genome shotgun (WGS) entry which is preliminary data.</text>
</comment>
<dbReference type="AlphaFoldDB" id="A0AAE3SP20"/>
<dbReference type="PANTHER" id="PTHR30244">
    <property type="entry name" value="TRANSAMINASE"/>
    <property type="match status" value="1"/>
</dbReference>
<evidence type="ECO:0000256" key="1">
    <source>
        <dbReference type="ARBA" id="ARBA00037999"/>
    </source>
</evidence>
<proteinExistence type="inferred from homology"/>
<dbReference type="InterPro" id="IPR015421">
    <property type="entry name" value="PyrdxlP-dep_Trfase_major"/>
</dbReference>
<dbReference type="PIRSF" id="PIRSF000390">
    <property type="entry name" value="PLP_StrS"/>
    <property type="match status" value="1"/>
</dbReference>
<keyword evidence="5" id="KW-0808">Transferase</keyword>
<name>A0AAE3SP20_9FLAO</name>
<dbReference type="SUPFAM" id="SSF53383">
    <property type="entry name" value="PLP-dependent transferases"/>
    <property type="match status" value="1"/>
</dbReference>
<dbReference type="Gene3D" id="3.90.1150.10">
    <property type="entry name" value="Aspartate Aminotransferase, domain 1"/>
    <property type="match status" value="1"/>
</dbReference>
<evidence type="ECO:0000256" key="3">
    <source>
        <dbReference type="PIRSR" id="PIRSR000390-2"/>
    </source>
</evidence>
<feature type="modified residue" description="N6-(pyridoxal phosphate)lysine" evidence="3">
    <location>
        <position position="186"/>
    </location>
</feature>
<dbReference type="InterPro" id="IPR000653">
    <property type="entry name" value="DegT/StrS_aminotransferase"/>
</dbReference>
<dbReference type="InterPro" id="IPR015424">
    <property type="entry name" value="PyrdxlP-dep_Trfase"/>
</dbReference>
<dbReference type="Gene3D" id="3.40.640.10">
    <property type="entry name" value="Type I PLP-dependent aspartate aminotransferase-like (Major domain)"/>
    <property type="match status" value="1"/>
</dbReference>
<evidence type="ECO:0000256" key="4">
    <source>
        <dbReference type="RuleBase" id="RU004508"/>
    </source>
</evidence>
<dbReference type="CDD" id="cd00616">
    <property type="entry name" value="AHBA_syn"/>
    <property type="match status" value="1"/>
</dbReference>
<dbReference type="GO" id="GO:0008483">
    <property type="term" value="F:transaminase activity"/>
    <property type="evidence" value="ECO:0007669"/>
    <property type="project" value="UniProtKB-KW"/>
</dbReference>
<comment type="similarity">
    <text evidence="1 4">Belongs to the DegT/DnrJ/EryC1 family.</text>
</comment>
<dbReference type="GO" id="GO:0030170">
    <property type="term" value="F:pyridoxal phosphate binding"/>
    <property type="evidence" value="ECO:0007669"/>
    <property type="project" value="TreeGrafter"/>
</dbReference>
<feature type="active site" description="Proton acceptor" evidence="2">
    <location>
        <position position="186"/>
    </location>
</feature>
<organism evidence="5 6">
    <name type="scientific">Lentiprolixibacter aurantiacus</name>
    <dbReference type="NCBI Taxonomy" id="2993939"/>
    <lineage>
        <taxon>Bacteria</taxon>
        <taxon>Pseudomonadati</taxon>
        <taxon>Bacteroidota</taxon>
        <taxon>Flavobacteriia</taxon>
        <taxon>Flavobacteriales</taxon>
        <taxon>Flavobacteriaceae</taxon>
        <taxon>Lentiprolixibacter</taxon>
    </lineage>
</organism>
<dbReference type="Pfam" id="PF01041">
    <property type="entry name" value="DegT_DnrJ_EryC1"/>
    <property type="match status" value="1"/>
</dbReference>
<dbReference type="PANTHER" id="PTHR30244:SF34">
    <property type="entry name" value="DTDP-4-AMINO-4,6-DIDEOXYGALACTOSE TRANSAMINASE"/>
    <property type="match status" value="1"/>
</dbReference>
<keyword evidence="5" id="KW-0032">Aminotransferase</keyword>
<dbReference type="Proteomes" id="UP001207116">
    <property type="component" value="Unassembled WGS sequence"/>
</dbReference>
<reference evidence="5" key="1">
    <citation type="submission" date="2022-11" db="EMBL/GenBank/DDBJ databases">
        <title>The characterization of three novel Bacteroidetes species and genomic analysis of their roles in tidal elemental geochemical cycles.</title>
        <authorList>
            <person name="Ma K.-J."/>
        </authorList>
    </citation>
    <scope>NUCLEOTIDE SEQUENCE</scope>
    <source>
        <strain evidence="5">M415</strain>
    </source>
</reference>
<dbReference type="InterPro" id="IPR015422">
    <property type="entry name" value="PyrdxlP-dep_Trfase_small"/>
</dbReference>
<gene>
    <name evidence="5" type="ORF">OO016_09030</name>
</gene>
<dbReference type="GO" id="GO:0000271">
    <property type="term" value="P:polysaccharide biosynthetic process"/>
    <property type="evidence" value="ECO:0007669"/>
    <property type="project" value="TreeGrafter"/>
</dbReference>
<keyword evidence="3 4" id="KW-0663">Pyridoxal phosphate</keyword>
<keyword evidence="6" id="KW-1185">Reference proteome</keyword>
<evidence type="ECO:0000256" key="2">
    <source>
        <dbReference type="PIRSR" id="PIRSR000390-1"/>
    </source>
</evidence>
<evidence type="ECO:0000313" key="6">
    <source>
        <dbReference type="Proteomes" id="UP001207116"/>
    </source>
</evidence>
<accession>A0AAE3SP20</accession>
<dbReference type="RefSeq" id="WP_266012694.1">
    <property type="nucleotide sequence ID" value="NZ_JAPFQP010000002.1"/>
</dbReference>
<dbReference type="EMBL" id="JAPFQP010000002">
    <property type="protein sequence ID" value="MCX2719746.1"/>
    <property type="molecule type" value="Genomic_DNA"/>
</dbReference>